<keyword evidence="6 12" id="KW-0862">Zinc</keyword>
<feature type="binding site" evidence="12">
    <location>
        <position position="257"/>
    </location>
    <ligand>
        <name>Zn(2+)</name>
        <dbReference type="ChEBI" id="CHEBI:29105"/>
        <label>2</label>
    </ligand>
</feature>
<feature type="binding site" evidence="12">
    <location>
        <position position="363"/>
    </location>
    <ligand>
        <name>Zn(2+)</name>
        <dbReference type="ChEBI" id="CHEBI:29105"/>
        <label>2</label>
    </ligand>
</feature>
<comment type="subunit">
    <text evidence="12">Homodimer. Interacts with RNA polymerase (RNAP), interacts with the Spt4-Spt5 complex.</text>
</comment>
<dbReference type="AlphaFoldDB" id="A0A401H8G0"/>
<feature type="region of interest" description="KHb" evidence="12">
    <location>
        <begin position="83"/>
        <end position="150"/>
    </location>
</feature>
<keyword evidence="8 12" id="KW-0694">RNA-binding</keyword>
<dbReference type="Pfam" id="PF10996">
    <property type="entry name" value="Beta-Casp"/>
    <property type="match status" value="1"/>
</dbReference>
<dbReference type="SMART" id="SM00849">
    <property type="entry name" value="Lactamase_B"/>
    <property type="match status" value="1"/>
</dbReference>
<dbReference type="GO" id="GO:0004532">
    <property type="term" value="F:RNA exonuclease activity"/>
    <property type="evidence" value="ECO:0007669"/>
    <property type="project" value="UniProtKB-UniRule"/>
</dbReference>
<dbReference type="GO" id="GO:0004521">
    <property type="term" value="F:RNA endonuclease activity"/>
    <property type="evidence" value="ECO:0007669"/>
    <property type="project" value="UniProtKB-UniRule"/>
</dbReference>
<feature type="binding site" evidence="12">
    <location>
        <position position="618"/>
    </location>
    <ligand>
        <name>Zn(2+)</name>
        <dbReference type="ChEBI" id="CHEBI:29105"/>
        <label>2</label>
    </ligand>
</feature>
<dbReference type="InterPro" id="IPR001279">
    <property type="entry name" value="Metallo-B-lactamas"/>
</dbReference>
<organism evidence="15 16">
    <name type="scientific">Aeropyrum pernix</name>
    <dbReference type="NCBI Taxonomy" id="56636"/>
    <lineage>
        <taxon>Archaea</taxon>
        <taxon>Thermoproteota</taxon>
        <taxon>Thermoprotei</taxon>
        <taxon>Desulfurococcales</taxon>
        <taxon>Desulfurococcaceae</taxon>
        <taxon>Aeropyrum</taxon>
    </lineage>
</organism>
<feature type="domain" description="Beta-Casp" evidence="14">
    <location>
        <begin position="436"/>
        <end position="561"/>
    </location>
</feature>
<dbReference type="GO" id="GO:0003723">
    <property type="term" value="F:RNA binding"/>
    <property type="evidence" value="ECO:0007669"/>
    <property type="project" value="UniProtKB-UniRule"/>
</dbReference>
<dbReference type="CDD" id="cd22532">
    <property type="entry name" value="KH-II_CPSF_arch_rpt1"/>
    <property type="match status" value="1"/>
</dbReference>
<dbReference type="Proteomes" id="UP000291213">
    <property type="component" value="Unassembled WGS sequence"/>
</dbReference>
<evidence type="ECO:0000256" key="9">
    <source>
        <dbReference type="ARBA" id="ARBA00023015"/>
    </source>
</evidence>
<evidence type="ECO:0000256" key="11">
    <source>
        <dbReference type="ARBA" id="ARBA00023163"/>
    </source>
</evidence>
<comment type="cofactor">
    <cofactor evidence="12">
        <name>Zn(2+)</name>
        <dbReference type="ChEBI" id="CHEBI:29105"/>
    </cofactor>
    <text evidence="12">Binds 2 Zn(2+) ions, which are required for nuclease activity.</text>
</comment>
<evidence type="ECO:0000256" key="5">
    <source>
        <dbReference type="ARBA" id="ARBA00022801"/>
    </source>
</evidence>
<proteinExistence type="inferred from homology"/>
<feature type="binding site" evidence="12">
    <location>
        <position position="340"/>
    </location>
    <ligand>
        <name>Zn(2+)</name>
        <dbReference type="ChEBI" id="CHEBI:29105"/>
        <label>1</label>
    </ligand>
</feature>
<dbReference type="SUPFAM" id="SSF56281">
    <property type="entry name" value="Metallo-hydrolase/oxidoreductase"/>
    <property type="match status" value="1"/>
</dbReference>
<dbReference type="CDD" id="cd16295">
    <property type="entry name" value="TTHA0252-CPSF-like_MBL-fold"/>
    <property type="match status" value="1"/>
</dbReference>
<dbReference type="InterPro" id="IPR033769">
    <property type="entry name" value="TffA_KH"/>
</dbReference>
<evidence type="ECO:0000256" key="1">
    <source>
        <dbReference type="ARBA" id="ARBA00022472"/>
    </source>
</evidence>
<keyword evidence="5 12" id="KW-0378">Hydrolase</keyword>
<keyword evidence="2 12" id="KW-0540">Nuclease</keyword>
<dbReference type="InterPro" id="IPR050698">
    <property type="entry name" value="MBL"/>
</dbReference>
<dbReference type="OrthoDB" id="7155at2157"/>
<evidence type="ECO:0000256" key="6">
    <source>
        <dbReference type="ARBA" id="ARBA00022833"/>
    </source>
</evidence>
<keyword evidence="7 12" id="KW-0269">Exonuclease</keyword>
<evidence type="ECO:0000256" key="2">
    <source>
        <dbReference type="ARBA" id="ARBA00022722"/>
    </source>
</evidence>
<accession>A0A401H8G0</accession>
<dbReference type="Pfam" id="PF16661">
    <property type="entry name" value="Lactamase_B_6"/>
    <property type="match status" value="1"/>
</dbReference>
<dbReference type="PANTHER" id="PTHR11203:SF51">
    <property type="entry name" value="CLEAVAGE AND POLYADENYLATION SPECIFICITY FACTOR"/>
    <property type="match status" value="1"/>
</dbReference>
<evidence type="ECO:0000256" key="7">
    <source>
        <dbReference type="ARBA" id="ARBA00022839"/>
    </source>
</evidence>
<dbReference type="EMBL" id="BDMD01000019">
    <property type="protein sequence ID" value="GBF08756.1"/>
    <property type="molecule type" value="Genomic_DNA"/>
</dbReference>
<dbReference type="GO" id="GO:0003677">
    <property type="term" value="F:DNA binding"/>
    <property type="evidence" value="ECO:0007669"/>
    <property type="project" value="UniProtKB-KW"/>
</dbReference>
<name>A0A401H8G0_AERPX</name>
<evidence type="ECO:0000256" key="10">
    <source>
        <dbReference type="ARBA" id="ARBA00023125"/>
    </source>
</evidence>
<dbReference type="EC" id="3.1.-.-" evidence="12"/>
<dbReference type="InterPro" id="IPR011108">
    <property type="entry name" value="RMMBL"/>
</dbReference>
<keyword evidence="11" id="KW-0804">Transcription</keyword>
<evidence type="ECO:0000256" key="4">
    <source>
        <dbReference type="ARBA" id="ARBA00022759"/>
    </source>
</evidence>
<reference evidence="15 16" key="1">
    <citation type="submission" date="2017-02" db="EMBL/GenBank/DDBJ databases">
        <title>isolation and characterization of a novel temperate virus Aeropyrum globular virus 1 infecting hyperthermophilic archaeon Aeropyrum.</title>
        <authorList>
            <person name="Yumiya M."/>
            <person name="Yoshida T."/>
            <person name="Sako Y."/>
        </authorList>
    </citation>
    <scope>NUCLEOTIDE SEQUENCE [LARGE SCALE GENOMIC DNA]</scope>
    <source>
        <strain evidence="15 16">YK1-12-2013</strain>
    </source>
</reference>
<keyword evidence="3 12" id="KW-0479">Metal-binding</keyword>
<comment type="caution">
    <text evidence="12">Lacks conserved residue(s) required for the propagation of feature annotation.</text>
</comment>
<comment type="similarity">
    <text evidence="12">Belongs to the metallo-beta-lactamase superfamily. RNA-metabolizing metallo-beta-lactamase-like family. FttA subfamily.</text>
</comment>
<dbReference type="InterPro" id="IPR022712">
    <property type="entry name" value="Beta_Casp"/>
</dbReference>
<dbReference type="Gene3D" id="3.60.15.10">
    <property type="entry name" value="Ribonuclease Z/Hydroxyacylglutathione hydrolase-like"/>
    <property type="match status" value="1"/>
</dbReference>
<feature type="binding site" evidence="12">
    <location>
        <position position="253"/>
    </location>
    <ligand>
        <name>Zn(2+)</name>
        <dbReference type="ChEBI" id="CHEBI:29105"/>
        <label>1</label>
    </ligand>
</feature>
<dbReference type="Gene3D" id="3.30.300.20">
    <property type="match status" value="1"/>
</dbReference>
<dbReference type="Pfam" id="PF17214">
    <property type="entry name" value="KH_TffA"/>
    <property type="match status" value="1"/>
</dbReference>
<dbReference type="RefSeq" id="WP_131159799.1">
    <property type="nucleotide sequence ID" value="NZ_BDMD01000019.1"/>
</dbReference>
<feature type="domain" description="Metallo-beta-lactamase" evidence="13">
    <location>
        <begin position="204"/>
        <end position="400"/>
    </location>
</feature>
<dbReference type="Pfam" id="PF07521">
    <property type="entry name" value="RMMBL"/>
    <property type="match status" value="1"/>
</dbReference>
<evidence type="ECO:0000256" key="3">
    <source>
        <dbReference type="ARBA" id="ARBA00022723"/>
    </source>
</evidence>
<keyword evidence="9 12" id="KW-0805">Transcription regulation</keyword>
<evidence type="ECO:0000313" key="16">
    <source>
        <dbReference type="Proteomes" id="UP000291213"/>
    </source>
</evidence>
<dbReference type="SMART" id="SM01027">
    <property type="entry name" value="Beta-Casp"/>
    <property type="match status" value="1"/>
</dbReference>
<dbReference type="PANTHER" id="PTHR11203">
    <property type="entry name" value="CLEAVAGE AND POLYADENYLATION SPECIFICITY FACTOR FAMILY MEMBER"/>
    <property type="match status" value="1"/>
</dbReference>
<evidence type="ECO:0000313" key="15">
    <source>
        <dbReference type="EMBL" id="GBF08756.1"/>
    </source>
</evidence>
<dbReference type="InterPro" id="IPR019975">
    <property type="entry name" value="aCPSF1"/>
</dbReference>
<keyword evidence="4 12" id="KW-0255">Endonuclease</keyword>
<protein>
    <recommendedName>
        <fullName evidence="12">Transcription termination factor FttA</fullName>
        <ecNumber evidence="12">3.1.-.-</ecNumber>
    </recommendedName>
</protein>
<gene>
    <name evidence="12" type="primary">fttA</name>
    <name evidence="15" type="ORF">apy_04810</name>
</gene>
<dbReference type="Gene3D" id="3.30.300.230">
    <property type="match status" value="1"/>
</dbReference>
<dbReference type="NCBIfam" id="TIGR03675">
    <property type="entry name" value="arCOG00543"/>
    <property type="match status" value="1"/>
</dbReference>
<comment type="function">
    <text evidence="12">Terminates transcription on the whole genome. Termination is linked to FttA-mediated RNA cleavage and does not require NTP hydrolysis. Cleaves endonucleolytically at the RNA exit channel of RNA polymerase (RNAP); the 5'-3' exonuclease activity of this protein degrades the nascent RNA released from RNAP.</text>
</comment>
<dbReference type="Gene3D" id="3.40.50.10890">
    <property type="match status" value="1"/>
</dbReference>
<feature type="binding site" evidence="12">
    <location>
        <position position="258"/>
    </location>
    <ligand>
        <name>Zn(2+)</name>
        <dbReference type="ChEBI" id="CHEBI:29105"/>
        <label>2</label>
    </ligand>
</feature>
<dbReference type="HAMAP" id="MF_00870">
    <property type="entry name" value="FttA"/>
    <property type="match status" value="1"/>
</dbReference>
<evidence type="ECO:0000259" key="13">
    <source>
        <dbReference type="SMART" id="SM00849"/>
    </source>
</evidence>
<feature type="binding site" evidence="12">
    <location>
        <position position="363"/>
    </location>
    <ligand>
        <name>Zn(2+)</name>
        <dbReference type="ChEBI" id="CHEBI:29105"/>
        <label>1</label>
    </ligand>
</feature>
<dbReference type="InterPro" id="IPR036866">
    <property type="entry name" value="RibonucZ/Hydroxyglut_hydro"/>
</dbReference>
<evidence type="ECO:0000256" key="12">
    <source>
        <dbReference type="HAMAP-Rule" id="MF_00870"/>
    </source>
</evidence>
<evidence type="ECO:0000256" key="8">
    <source>
        <dbReference type="ARBA" id="ARBA00022884"/>
    </source>
</evidence>
<dbReference type="GO" id="GO:0008270">
    <property type="term" value="F:zinc ion binding"/>
    <property type="evidence" value="ECO:0007669"/>
    <property type="project" value="UniProtKB-UniRule"/>
</dbReference>
<dbReference type="InterPro" id="IPR015946">
    <property type="entry name" value="KH_dom-like_a/b"/>
</dbReference>
<comment type="caution">
    <text evidence="15">The sequence shown here is derived from an EMBL/GenBank/DDBJ whole genome shotgun (WGS) entry which is preliminary data.</text>
</comment>
<feature type="binding site" evidence="12">
    <location>
        <position position="255"/>
    </location>
    <ligand>
        <name>Zn(2+)</name>
        <dbReference type="ChEBI" id="CHEBI:29105"/>
        <label>1</label>
    </ligand>
</feature>
<keyword evidence="10 12" id="KW-0238">DNA-binding</keyword>
<dbReference type="GO" id="GO:0006353">
    <property type="term" value="P:DNA-templated transcription termination"/>
    <property type="evidence" value="ECO:0007669"/>
    <property type="project" value="UniProtKB-UniRule"/>
</dbReference>
<sequence length="671" mass="75773">MASQSEAQETPGRRGLEERKQLIMEIYNSLRSADIASIEFEGPEIAVYIRNPKFIVENENVVKDLARKLRKRIVVRTHPKSRKSMEYTIKFIKENVPPDVGIVDIQFDDVLGEVRVIAEKPGKLMGRGKVFRNLVLAETGWRLEVYRKPLLQSGLLDSVLRHLQRHAEERRRALRDIGERIFRDTLIGTRHVRVVGLGSFGEVGRSAILVDTGESKVLLDAGLSPSGYGPDSYPYYWSPEFRVDELDAVVISHAHLDHVGTLPLLFKYGFRGPVYATPPTRDIMIIVLRDLINLMRKAQGEPPFEPRDVEKALTRLIPVNYNTVTDVAPDIKMTFINAGHILGSSMVHLHIGQGLYNILYTADFKFYRIKNDRSTRLLPPAEYSFQRVEALIMEATYGSKETQPRAEAEEELINLVNKVYKRGGKLLIPVMAVGRGQEILVVLNEALRSGKIPEIPIYVDGMVYEVTAVYTNYPELLVKPIRDRILKQGENPFEGPTTVYVTDHYKRDEAMYSDKPAIILSTSGMMNGGPIVEYFKYLADDPRNALAFVSYQAPGTLGRRLQSGEREIELEMDGGIRRIKVNMEIVSIEGFTGHSTRGELLSFLRRLNPKPRNIVLNHGEPSAIAALAHTVKTGWSKLGFESPPVIEAPENLEGVRLYPRNLKMKLALQHS</sequence>
<evidence type="ECO:0000259" key="14">
    <source>
        <dbReference type="SMART" id="SM01027"/>
    </source>
</evidence>
<keyword evidence="1 12" id="KW-0806">Transcription termination</keyword>